<evidence type="ECO:0000256" key="1">
    <source>
        <dbReference type="SAM" id="MobiDB-lite"/>
    </source>
</evidence>
<dbReference type="Pfam" id="PF03399">
    <property type="entry name" value="SAC3_GANP"/>
    <property type="match status" value="1"/>
</dbReference>
<feature type="compositionally biased region" description="Polar residues" evidence="1">
    <location>
        <begin position="128"/>
        <end position="146"/>
    </location>
</feature>
<feature type="compositionally biased region" description="Polar residues" evidence="1">
    <location>
        <begin position="862"/>
        <end position="874"/>
    </location>
</feature>
<protein>
    <submittedName>
        <fullName evidence="3">SAC3/GANP/Nin1/mts3/eIF-3 p25 family-domain-containing protein</fullName>
    </submittedName>
</protein>
<feature type="compositionally biased region" description="Polar residues" evidence="1">
    <location>
        <begin position="1257"/>
        <end position="1267"/>
    </location>
</feature>
<feature type="domain" description="SAC3/GANP/THP3 conserved" evidence="2">
    <location>
        <begin position="224"/>
        <end position="545"/>
    </location>
</feature>
<feature type="compositionally biased region" description="Polar residues" evidence="1">
    <location>
        <begin position="788"/>
        <end position="797"/>
    </location>
</feature>
<evidence type="ECO:0000313" key="4">
    <source>
        <dbReference type="Proteomes" id="UP001610446"/>
    </source>
</evidence>
<feature type="compositionally biased region" description="Low complexity" evidence="1">
    <location>
        <begin position="58"/>
        <end position="79"/>
    </location>
</feature>
<dbReference type="InterPro" id="IPR045107">
    <property type="entry name" value="SAC3/GANP/THP3"/>
</dbReference>
<evidence type="ECO:0000259" key="2">
    <source>
        <dbReference type="Pfam" id="PF03399"/>
    </source>
</evidence>
<feature type="compositionally biased region" description="Polar residues" evidence="1">
    <location>
        <begin position="962"/>
        <end position="984"/>
    </location>
</feature>
<evidence type="ECO:0000313" key="3">
    <source>
        <dbReference type="EMBL" id="KAL2839939.1"/>
    </source>
</evidence>
<dbReference type="InterPro" id="IPR005062">
    <property type="entry name" value="SAC3/GANP/THP3_conserved"/>
</dbReference>
<accession>A0ABR4JK33</accession>
<feature type="region of interest" description="Disordered" evidence="1">
    <location>
        <begin position="752"/>
        <end position="1121"/>
    </location>
</feature>
<feature type="compositionally biased region" description="Polar residues" evidence="1">
    <location>
        <begin position="659"/>
        <end position="669"/>
    </location>
</feature>
<dbReference type="EMBL" id="JBFXLU010000127">
    <property type="protein sequence ID" value="KAL2839939.1"/>
    <property type="molecule type" value="Genomic_DNA"/>
</dbReference>
<keyword evidence="4" id="KW-1185">Reference proteome</keyword>
<feature type="region of interest" description="Disordered" evidence="1">
    <location>
        <begin position="1248"/>
        <end position="1267"/>
    </location>
</feature>
<feature type="region of interest" description="Disordered" evidence="1">
    <location>
        <begin position="1"/>
        <end position="176"/>
    </location>
</feature>
<feature type="compositionally biased region" description="Polar residues" evidence="1">
    <location>
        <begin position="890"/>
        <end position="907"/>
    </location>
</feature>
<feature type="compositionally biased region" description="Polar residues" evidence="1">
    <location>
        <begin position="809"/>
        <end position="841"/>
    </location>
</feature>
<dbReference type="Gene3D" id="1.25.40.990">
    <property type="match status" value="1"/>
</dbReference>
<feature type="compositionally biased region" description="Low complexity" evidence="1">
    <location>
        <begin position="910"/>
        <end position="927"/>
    </location>
</feature>
<feature type="region of interest" description="Disordered" evidence="1">
    <location>
        <begin position="728"/>
        <end position="747"/>
    </location>
</feature>
<dbReference type="Proteomes" id="UP001610446">
    <property type="component" value="Unassembled WGS sequence"/>
</dbReference>
<organism evidence="3 4">
    <name type="scientific">Aspergillus pseudoustus</name>
    <dbReference type="NCBI Taxonomy" id="1810923"/>
    <lineage>
        <taxon>Eukaryota</taxon>
        <taxon>Fungi</taxon>
        <taxon>Dikarya</taxon>
        <taxon>Ascomycota</taxon>
        <taxon>Pezizomycotina</taxon>
        <taxon>Eurotiomycetes</taxon>
        <taxon>Eurotiomycetidae</taxon>
        <taxon>Eurotiales</taxon>
        <taxon>Aspergillaceae</taxon>
        <taxon>Aspergillus</taxon>
        <taxon>Aspergillus subgen. Nidulantes</taxon>
    </lineage>
</organism>
<feature type="compositionally biased region" description="Low complexity" evidence="1">
    <location>
        <begin position="1008"/>
        <end position="1017"/>
    </location>
</feature>
<feature type="compositionally biased region" description="Low complexity" evidence="1">
    <location>
        <begin position="101"/>
        <end position="115"/>
    </location>
</feature>
<gene>
    <name evidence="3" type="ORF">BJY01DRAFT_218984</name>
</gene>
<feature type="compositionally biased region" description="Basic and acidic residues" evidence="1">
    <location>
        <begin position="1098"/>
        <end position="1112"/>
    </location>
</feature>
<feature type="compositionally biased region" description="Low complexity" evidence="1">
    <location>
        <begin position="769"/>
        <end position="787"/>
    </location>
</feature>
<dbReference type="PANTHER" id="PTHR12436">
    <property type="entry name" value="80 KDA MCM3-ASSOCIATED PROTEIN"/>
    <property type="match status" value="1"/>
</dbReference>
<comment type="caution">
    <text evidence="3">The sequence shown here is derived from an EMBL/GenBank/DDBJ whole genome shotgun (WGS) entry which is preliminary data.</text>
</comment>
<feature type="region of interest" description="Disordered" evidence="1">
    <location>
        <begin position="1134"/>
        <end position="1156"/>
    </location>
</feature>
<feature type="region of interest" description="Disordered" evidence="1">
    <location>
        <begin position="648"/>
        <end position="719"/>
    </location>
</feature>
<name>A0ABR4JK33_9EURO</name>
<sequence>MASPANPFAVLHQTDGAASSTGRGRGGAFNRPTAFQPRGGSANTPFNPSLRGRGRGRGTSTATRAGRGNARGATAAGNSWLGGHKPDGQTRAASPFAQLKQTQPATSASATGPPAQQKPAFSGYGRGSSRTFGTAPSTRGGTTVNSARDPRIKSHAKPTNGGPRNGTPVEDFPTVGNYGDRYEKLKIHRAKQREQAIKDGQMADPNQPMSLNKAITPVGTCTSLCPEFERVERIVQKMVDKSEKFLDPKTNTLQVMEAKMLKRFRRSAAGYDEQLPSDIRTPATLLQAMNYLTRHIIGGPEPLGLIHKFVWDRTRSIRNDFSVQQLTQEEDVKTAVTCLERIARFHIVSLHLLSSPANEEPFDRHQEREQLNNTMLSLMYYYDDNRGRVVFPNEAEFRAYYIIFSIHDQRPDLEARVQKWPTELRNSPRVQAALELFAAAGNTWDYQGTLDAKRPNAIAQGFYARFFSLVNSPGVSYLMACVAEIYFNHMRQTAIRSIWKGYCRSPASQQHKNEEWTVDELTTVLYFDDEDQTIEFCEAQDLEFAENANGDLYLNWGSRPVDSVAFQPSSDHSFSDSYVESKRAGRNLVAIVLGLNIKEAAALGMIDRELLSERDSAQVSYNDDDSLFVSDDDNEMSATAPQINEASTMTGGLSAPFGASSQSASQNLSGPAPSIASPQELEEHKPSTTPNPFGSLVPSADTPNSFATPPAPSLNPFAKPFSPFSSAQVLETKPTPSPSPVSIGQPLNIFSSGATFAQTKPEEKAPVLTTSPFQFPSPSQPATSQASNLFPNGNAFAQSKPEDKAPPSSAATPPLQFSSASPAVPQSSLPSVFSNVEQPTIPTASPFGAPPSPPTAFPAQPSGSTAGQPSTSIFDTAKLSPTPENHAPLFSSSTPPEAVTQNPQTSAFGFPKTQSPQPTQPFPSLQPEQKKGETPSVFSSVKPSPFPKNSTFGAPVEAAFEESSTGASLNQPVTLAQELTSPSPASKEPSPLASSDVVKKPSFPPPFESSTPETATPEESRLDVQADVPEASHPPVEVISEDQAPEEPAQYDAERKLAWINSLKEAASRRRKTVSTPTETPTSRKRAYEEQETTPANDEAKDQQASKPERPRKSMALSSIKPLPKLPILEAIESMTARKPVEKPEPPKPNQVDEDEILLSAARIAAESLRSGPRLLDAFSAPSTYEPWRSSFSPGSSVASSVAFSRSQSPQQFVHGYDVALAPETNLGLGRSLSRTEQRIRLTGGKGLAYKPLDFTPGSSWRTPPKK</sequence>
<dbReference type="PANTHER" id="PTHR12436:SF3">
    <property type="entry name" value="GERMINAL-CENTER ASSOCIATED NUCLEAR PROTEIN"/>
    <property type="match status" value="1"/>
</dbReference>
<reference evidence="3 4" key="1">
    <citation type="submission" date="2024-07" db="EMBL/GenBank/DDBJ databases">
        <title>Section-level genome sequencing and comparative genomics of Aspergillus sections Usti and Cavernicolus.</title>
        <authorList>
            <consortium name="Lawrence Berkeley National Laboratory"/>
            <person name="Nybo J.L."/>
            <person name="Vesth T.C."/>
            <person name="Theobald S."/>
            <person name="Frisvad J.C."/>
            <person name="Larsen T.O."/>
            <person name="Kjaerboelling I."/>
            <person name="Rothschild-Mancinelli K."/>
            <person name="Lyhne E.K."/>
            <person name="Kogle M.E."/>
            <person name="Barry K."/>
            <person name="Clum A."/>
            <person name="Na H."/>
            <person name="Ledsgaard L."/>
            <person name="Lin J."/>
            <person name="Lipzen A."/>
            <person name="Kuo A."/>
            <person name="Riley R."/>
            <person name="Mondo S."/>
            <person name="Labutti K."/>
            <person name="Haridas S."/>
            <person name="Pangalinan J."/>
            <person name="Salamov A.A."/>
            <person name="Simmons B.A."/>
            <person name="Magnuson J.K."/>
            <person name="Chen J."/>
            <person name="Drula E."/>
            <person name="Henrissat B."/>
            <person name="Wiebenga A."/>
            <person name="Lubbers R.J."/>
            <person name="Gomes A.C."/>
            <person name="Makela M.R."/>
            <person name="Stajich J."/>
            <person name="Grigoriev I.V."/>
            <person name="Mortensen U.H."/>
            <person name="De Vries R.P."/>
            <person name="Baker S.E."/>
            <person name="Andersen M.R."/>
        </authorList>
    </citation>
    <scope>NUCLEOTIDE SEQUENCE [LARGE SCALE GENOMIC DNA]</scope>
    <source>
        <strain evidence="3 4">CBS 123904</strain>
    </source>
</reference>
<proteinExistence type="predicted"/>